<dbReference type="AlphaFoldDB" id="A0A3L6SM88"/>
<reference evidence="3" key="1">
    <citation type="journal article" date="2019" name="Nat. Commun.">
        <title>The genome of broomcorn millet.</title>
        <authorList>
            <person name="Zou C."/>
            <person name="Miki D."/>
            <person name="Li D."/>
            <person name="Tang Q."/>
            <person name="Xiao L."/>
            <person name="Rajput S."/>
            <person name="Deng P."/>
            <person name="Jia W."/>
            <person name="Huang R."/>
            <person name="Zhang M."/>
            <person name="Sun Y."/>
            <person name="Hu J."/>
            <person name="Fu X."/>
            <person name="Schnable P.S."/>
            <person name="Li F."/>
            <person name="Zhang H."/>
            <person name="Feng B."/>
            <person name="Zhu X."/>
            <person name="Liu R."/>
            <person name="Schnable J.C."/>
            <person name="Zhu J.-K."/>
            <person name="Zhang H."/>
        </authorList>
    </citation>
    <scope>NUCLEOTIDE SEQUENCE [LARGE SCALE GENOMIC DNA]</scope>
</reference>
<accession>A0A3L6SM88</accession>
<proteinExistence type="predicted"/>
<dbReference type="EMBL" id="PQIB02000004">
    <property type="protein sequence ID" value="RLN23728.1"/>
    <property type="molecule type" value="Genomic_DNA"/>
</dbReference>
<comment type="caution">
    <text evidence="2">The sequence shown here is derived from an EMBL/GenBank/DDBJ whole genome shotgun (WGS) entry which is preliminary data.</text>
</comment>
<organism evidence="2 3">
    <name type="scientific">Panicum miliaceum</name>
    <name type="common">Proso millet</name>
    <name type="synonym">Broomcorn millet</name>
    <dbReference type="NCBI Taxonomy" id="4540"/>
    <lineage>
        <taxon>Eukaryota</taxon>
        <taxon>Viridiplantae</taxon>
        <taxon>Streptophyta</taxon>
        <taxon>Embryophyta</taxon>
        <taxon>Tracheophyta</taxon>
        <taxon>Spermatophyta</taxon>
        <taxon>Magnoliopsida</taxon>
        <taxon>Liliopsida</taxon>
        <taxon>Poales</taxon>
        <taxon>Poaceae</taxon>
        <taxon>PACMAD clade</taxon>
        <taxon>Panicoideae</taxon>
        <taxon>Panicodae</taxon>
        <taxon>Paniceae</taxon>
        <taxon>Panicinae</taxon>
        <taxon>Panicum</taxon>
        <taxon>Panicum sect. Panicum</taxon>
    </lineage>
</organism>
<evidence type="ECO:0000256" key="1">
    <source>
        <dbReference type="SAM" id="MobiDB-lite"/>
    </source>
</evidence>
<keyword evidence="3" id="KW-1185">Reference proteome</keyword>
<evidence type="ECO:0000313" key="2">
    <source>
        <dbReference type="EMBL" id="RLN23728.1"/>
    </source>
</evidence>
<gene>
    <name evidence="2" type="ORF">C2845_PM07G19110</name>
</gene>
<sequence>MIPVPLLQAEVEDLRYCQTWRGPARSTPPSRPCSDSTVAPRPRRRGSPAKGAGEGALRLAGVAAVCGGGRGDEGARAPFRHPVPLPSSSVHLLPSHIEPSRAFVPRPDSPKSLHQFQISSTATSLTLHATPKRLPIAGHGLQGRGMKVHDPLVPPPPEASPAHQPLLSGHPPLELTLETEHR</sequence>
<dbReference type="Proteomes" id="UP000275267">
    <property type="component" value="Unassembled WGS sequence"/>
</dbReference>
<feature type="region of interest" description="Disordered" evidence="1">
    <location>
        <begin position="152"/>
        <end position="182"/>
    </location>
</feature>
<protein>
    <submittedName>
        <fullName evidence="2">Uncharacterized protein</fullName>
    </submittedName>
</protein>
<feature type="region of interest" description="Disordered" evidence="1">
    <location>
        <begin position="20"/>
        <end position="55"/>
    </location>
</feature>
<evidence type="ECO:0000313" key="3">
    <source>
        <dbReference type="Proteomes" id="UP000275267"/>
    </source>
</evidence>
<name>A0A3L6SM88_PANMI</name>